<evidence type="ECO:0000313" key="7">
    <source>
        <dbReference type="Proteomes" id="UP000199481"/>
    </source>
</evidence>
<dbReference type="RefSeq" id="WP_089976763.1">
    <property type="nucleotide sequence ID" value="NZ_CP084916.1"/>
</dbReference>
<keyword evidence="4" id="KW-0804">Transcription</keyword>
<dbReference type="InterPro" id="IPR005119">
    <property type="entry name" value="LysR_subst-bd"/>
</dbReference>
<protein>
    <submittedName>
        <fullName evidence="6">DNA-binding transcriptional regulator, LysR family</fullName>
    </submittedName>
</protein>
<evidence type="ECO:0000256" key="2">
    <source>
        <dbReference type="ARBA" id="ARBA00023015"/>
    </source>
</evidence>
<accession>A0A1H0ZIA1</accession>
<evidence type="ECO:0000313" key="6">
    <source>
        <dbReference type="EMBL" id="SDQ26871.1"/>
    </source>
</evidence>
<dbReference type="PANTHER" id="PTHR30419">
    <property type="entry name" value="HTH-TYPE TRANSCRIPTIONAL REGULATOR YBHD"/>
    <property type="match status" value="1"/>
</dbReference>
<dbReference type="InterPro" id="IPR036390">
    <property type="entry name" value="WH_DNA-bd_sf"/>
</dbReference>
<keyword evidence="7" id="KW-1185">Reference proteome</keyword>
<dbReference type="GO" id="GO:0005829">
    <property type="term" value="C:cytosol"/>
    <property type="evidence" value="ECO:0007669"/>
    <property type="project" value="TreeGrafter"/>
</dbReference>
<dbReference type="SUPFAM" id="SSF46785">
    <property type="entry name" value="Winged helix' DNA-binding domain"/>
    <property type="match status" value="1"/>
</dbReference>
<comment type="similarity">
    <text evidence="1">Belongs to the LysR transcriptional regulatory family.</text>
</comment>
<dbReference type="InterPro" id="IPR050950">
    <property type="entry name" value="HTH-type_LysR_regulators"/>
</dbReference>
<evidence type="ECO:0000256" key="4">
    <source>
        <dbReference type="ARBA" id="ARBA00023163"/>
    </source>
</evidence>
<dbReference type="Gene3D" id="3.40.190.290">
    <property type="match status" value="1"/>
</dbReference>
<evidence type="ECO:0000256" key="1">
    <source>
        <dbReference type="ARBA" id="ARBA00009437"/>
    </source>
</evidence>
<dbReference type="Pfam" id="PF03466">
    <property type="entry name" value="LysR_substrate"/>
    <property type="match status" value="1"/>
</dbReference>
<dbReference type="GO" id="GO:0003677">
    <property type="term" value="F:DNA binding"/>
    <property type="evidence" value="ECO:0007669"/>
    <property type="project" value="UniProtKB-KW"/>
</dbReference>
<dbReference type="CDD" id="cd05466">
    <property type="entry name" value="PBP2_LTTR_substrate"/>
    <property type="match status" value="1"/>
</dbReference>
<dbReference type="EMBL" id="FNJW01000008">
    <property type="protein sequence ID" value="SDQ26871.1"/>
    <property type="molecule type" value="Genomic_DNA"/>
</dbReference>
<proteinExistence type="inferred from homology"/>
<dbReference type="AlphaFoldDB" id="A0A1H0ZIA1"/>
<evidence type="ECO:0000256" key="3">
    <source>
        <dbReference type="ARBA" id="ARBA00023125"/>
    </source>
</evidence>
<dbReference type="Pfam" id="PF00126">
    <property type="entry name" value="HTH_1"/>
    <property type="match status" value="1"/>
</dbReference>
<dbReference type="InterPro" id="IPR036388">
    <property type="entry name" value="WH-like_DNA-bd_sf"/>
</dbReference>
<reference evidence="7" key="1">
    <citation type="submission" date="2016-10" db="EMBL/GenBank/DDBJ databases">
        <authorList>
            <person name="Varghese N."/>
            <person name="Submissions S."/>
        </authorList>
    </citation>
    <scope>NUCLEOTIDE SEQUENCE [LARGE SCALE GENOMIC DNA]</scope>
    <source>
        <strain evidence="7">MPL-11</strain>
    </source>
</reference>
<keyword evidence="2" id="KW-0805">Transcription regulation</keyword>
<keyword evidence="3 6" id="KW-0238">DNA-binding</keyword>
<dbReference type="Gene3D" id="1.10.10.10">
    <property type="entry name" value="Winged helix-like DNA-binding domain superfamily/Winged helix DNA-binding domain"/>
    <property type="match status" value="1"/>
</dbReference>
<organism evidence="6 7">
    <name type="scientific">Carnobacterium viridans</name>
    <dbReference type="NCBI Taxonomy" id="174587"/>
    <lineage>
        <taxon>Bacteria</taxon>
        <taxon>Bacillati</taxon>
        <taxon>Bacillota</taxon>
        <taxon>Bacilli</taxon>
        <taxon>Lactobacillales</taxon>
        <taxon>Carnobacteriaceae</taxon>
        <taxon>Carnobacterium</taxon>
    </lineage>
</organism>
<name>A0A1H0ZIA1_9LACT</name>
<sequence>MDITQLNYFINIVECGCNLSLAAKKIHISQSALSQMITNFEKDEELSLFYRKNGRLEEMTPSGIKLYRYALDILKMHDEMKNMIRKESSKQKGTIRLGVPSLILRVFFSNFFSKFIVENPEIKIEIVEDSCNELRRMFLQKDLDYVVLIEPTNLDPKAYEEHVIQIDELTAFMSTTHDLSRKNKINWTEIDDYPIATFNESFVTNDLVKRTFKEQNSNAEIIFTSSSWDFLIETTRYSDTIAILPSPIGRYLNSEDYVEKTFKNPIPFNVLLCRPIKTNYSVVETNLHESVLSYFY</sequence>
<dbReference type="PROSITE" id="PS50931">
    <property type="entry name" value="HTH_LYSR"/>
    <property type="match status" value="1"/>
</dbReference>
<dbReference type="PANTHER" id="PTHR30419:SF8">
    <property type="entry name" value="NITROGEN ASSIMILATION TRANSCRIPTIONAL ACTIVATOR-RELATED"/>
    <property type="match status" value="1"/>
</dbReference>
<dbReference type="SUPFAM" id="SSF53850">
    <property type="entry name" value="Periplasmic binding protein-like II"/>
    <property type="match status" value="1"/>
</dbReference>
<evidence type="ECO:0000259" key="5">
    <source>
        <dbReference type="PROSITE" id="PS50931"/>
    </source>
</evidence>
<dbReference type="GO" id="GO:0003700">
    <property type="term" value="F:DNA-binding transcription factor activity"/>
    <property type="evidence" value="ECO:0007669"/>
    <property type="project" value="InterPro"/>
</dbReference>
<dbReference type="OrthoDB" id="9803735at2"/>
<dbReference type="InterPro" id="IPR000847">
    <property type="entry name" value="LysR_HTH_N"/>
</dbReference>
<feature type="domain" description="HTH lysR-type" evidence="5">
    <location>
        <begin position="1"/>
        <end position="59"/>
    </location>
</feature>
<dbReference type="Proteomes" id="UP000199481">
    <property type="component" value="Unassembled WGS sequence"/>
</dbReference>
<gene>
    <name evidence="6" type="ORF">SAMN04487752_1523</name>
</gene>